<accession>B4IQA1</accession>
<evidence type="ECO:0000313" key="3">
    <source>
        <dbReference type="Proteomes" id="UP000001292"/>
    </source>
</evidence>
<dbReference type="AlphaFoldDB" id="B4IQA1"/>
<feature type="region of interest" description="Disordered" evidence="1">
    <location>
        <begin position="1"/>
        <end position="22"/>
    </location>
</feature>
<reference evidence="2 3" key="1">
    <citation type="journal article" date="2007" name="Nature">
        <title>Evolution of genes and genomes on the Drosophila phylogeny.</title>
        <authorList>
            <consortium name="Drosophila 12 Genomes Consortium"/>
            <person name="Clark A.G."/>
            <person name="Eisen M.B."/>
            <person name="Smith D.R."/>
            <person name="Bergman C.M."/>
            <person name="Oliver B."/>
            <person name="Markow T.A."/>
            <person name="Kaufman T.C."/>
            <person name="Kellis M."/>
            <person name="Gelbart W."/>
            <person name="Iyer V.N."/>
            <person name="Pollard D.A."/>
            <person name="Sackton T.B."/>
            <person name="Larracuente A.M."/>
            <person name="Singh N.D."/>
            <person name="Abad J.P."/>
            <person name="Abt D.N."/>
            <person name="Adryan B."/>
            <person name="Aguade M."/>
            <person name="Akashi H."/>
            <person name="Anderson W.W."/>
            <person name="Aquadro C.F."/>
            <person name="Ardell D.H."/>
            <person name="Arguello R."/>
            <person name="Artieri C.G."/>
            <person name="Barbash D.A."/>
            <person name="Barker D."/>
            <person name="Barsanti P."/>
            <person name="Batterham P."/>
            <person name="Batzoglou S."/>
            <person name="Begun D."/>
            <person name="Bhutkar A."/>
            <person name="Blanco E."/>
            <person name="Bosak S.A."/>
            <person name="Bradley R.K."/>
            <person name="Brand A.D."/>
            <person name="Brent M.R."/>
            <person name="Brooks A.N."/>
            <person name="Brown R.H."/>
            <person name="Butlin R.K."/>
            <person name="Caggese C."/>
            <person name="Calvi B.R."/>
            <person name="Bernardo de Carvalho A."/>
            <person name="Caspi A."/>
            <person name="Castrezana S."/>
            <person name="Celniker S.E."/>
            <person name="Chang J.L."/>
            <person name="Chapple C."/>
            <person name="Chatterji S."/>
            <person name="Chinwalla A."/>
            <person name="Civetta A."/>
            <person name="Clifton S.W."/>
            <person name="Comeron J.M."/>
            <person name="Costello J.C."/>
            <person name="Coyne J.A."/>
            <person name="Daub J."/>
            <person name="David R.G."/>
            <person name="Delcher A.L."/>
            <person name="Delehaunty K."/>
            <person name="Do C.B."/>
            <person name="Ebling H."/>
            <person name="Edwards K."/>
            <person name="Eickbush T."/>
            <person name="Evans J.D."/>
            <person name="Filipski A."/>
            <person name="Findeiss S."/>
            <person name="Freyhult E."/>
            <person name="Fulton L."/>
            <person name="Fulton R."/>
            <person name="Garcia A.C."/>
            <person name="Gardiner A."/>
            <person name="Garfield D.A."/>
            <person name="Garvin B.E."/>
            <person name="Gibson G."/>
            <person name="Gilbert D."/>
            <person name="Gnerre S."/>
            <person name="Godfrey J."/>
            <person name="Good R."/>
            <person name="Gotea V."/>
            <person name="Gravely B."/>
            <person name="Greenberg A.J."/>
            <person name="Griffiths-Jones S."/>
            <person name="Gross S."/>
            <person name="Guigo R."/>
            <person name="Gustafson E.A."/>
            <person name="Haerty W."/>
            <person name="Hahn M.W."/>
            <person name="Halligan D.L."/>
            <person name="Halpern A.L."/>
            <person name="Halter G.M."/>
            <person name="Han M.V."/>
            <person name="Heger A."/>
            <person name="Hillier L."/>
            <person name="Hinrichs A.S."/>
            <person name="Holmes I."/>
            <person name="Hoskins R.A."/>
            <person name="Hubisz M.J."/>
            <person name="Hultmark D."/>
            <person name="Huntley M.A."/>
            <person name="Jaffe D.B."/>
            <person name="Jagadeeshan S."/>
            <person name="Jeck W.R."/>
            <person name="Johnson J."/>
            <person name="Jones C.D."/>
            <person name="Jordan W.C."/>
            <person name="Karpen G.H."/>
            <person name="Kataoka E."/>
            <person name="Keightley P.D."/>
            <person name="Kheradpour P."/>
            <person name="Kirkness E.F."/>
            <person name="Koerich L.B."/>
            <person name="Kristiansen K."/>
            <person name="Kudrna D."/>
            <person name="Kulathinal R.J."/>
            <person name="Kumar S."/>
            <person name="Kwok R."/>
            <person name="Lander E."/>
            <person name="Langley C.H."/>
            <person name="Lapoint R."/>
            <person name="Lazzaro B.P."/>
            <person name="Lee S.J."/>
            <person name="Levesque L."/>
            <person name="Li R."/>
            <person name="Lin C.F."/>
            <person name="Lin M.F."/>
            <person name="Lindblad-Toh K."/>
            <person name="Llopart A."/>
            <person name="Long M."/>
            <person name="Low L."/>
            <person name="Lozovsky E."/>
            <person name="Lu J."/>
            <person name="Luo M."/>
            <person name="Machado C.A."/>
            <person name="Makalowski W."/>
            <person name="Marzo M."/>
            <person name="Matsuda M."/>
            <person name="Matzkin L."/>
            <person name="McAllister B."/>
            <person name="McBride C.S."/>
            <person name="McKernan B."/>
            <person name="McKernan K."/>
            <person name="Mendez-Lago M."/>
            <person name="Minx P."/>
            <person name="Mollenhauer M.U."/>
            <person name="Montooth K."/>
            <person name="Mount S.M."/>
            <person name="Mu X."/>
            <person name="Myers E."/>
            <person name="Negre B."/>
            <person name="Newfeld S."/>
            <person name="Nielsen R."/>
            <person name="Noor M.A."/>
            <person name="O'Grady P."/>
            <person name="Pachter L."/>
            <person name="Papaceit M."/>
            <person name="Parisi M.J."/>
            <person name="Parisi M."/>
            <person name="Parts L."/>
            <person name="Pedersen J.S."/>
            <person name="Pesole G."/>
            <person name="Phillippy A.M."/>
            <person name="Ponting C.P."/>
            <person name="Pop M."/>
            <person name="Porcelli D."/>
            <person name="Powell J.R."/>
            <person name="Prohaska S."/>
            <person name="Pruitt K."/>
            <person name="Puig M."/>
            <person name="Quesneville H."/>
            <person name="Ram K.R."/>
            <person name="Rand D."/>
            <person name="Rasmussen M.D."/>
            <person name="Reed L.K."/>
            <person name="Reenan R."/>
            <person name="Reily A."/>
            <person name="Remington K.A."/>
            <person name="Rieger T.T."/>
            <person name="Ritchie M.G."/>
            <person name="Robin C."/>
            <person name="Rogers Y.H."/>
            <person name="Rohde C."/>
            <person name="Rozas J."/>
            <person name="Rubenfield M.J."/>
            <person name="Ruiz A."/>
            <person name="Russo S."/>
            <person name="Salzberg S.L."/>
            <person name="Sanchez-Gracia A."/>
            <person name="Saranga D.J."/>
            <person name="Sato H."/>
            <person name="Schaeffer S.W."/>
            <person name="Schatz M.C."/>
            <person name="Schlenke T."/>
            <person name="Schwartz R."/>
            <person name="Segarra C."/>
            <person name="Singh R.S."/>
            <person name="Sirot L."/>
            <person name="Sirota M."/>
            <person name="Sisneros N.B."/>
            <person name="Smith C.D."/>
            <person name="Smith T.F."/>
            <person name="Spieth J."/>
            <person name="Stage D.E."/>
            <person name="Stark A."/>
            <person name="Stephan W."/>
            <person name="Strausberg R.L."/>
            <person name="Strempel S."/>
            <person name="Sturgill D."/>
            <person name="Sutton G."/>
            <person name="Sutton G.G."/>
            <person name="Tao W."/>
            <person name="Teichmann S."/>
            <person name="Tobari Y.N."/>
            <person name="Tomimura Y."/>
            <person name="Tsolas J.M."/>
            <person name="Valente V.L."/>
            <person name="Venter E."/>
            <person name="Venter J.C."/>
            <person name="Vicario S."/>
            <person name="Vieira F.G."/>
            <person name="Vilella A.J."/>
            <person name="Villasante A."/>
            <person name="Walenz B."/>
            <person name="Wang J."/>
            <person name="Wasserman M."/>
            <person name="Watts T."/>
            <person name="Wilson D."/>
            <person name="Wilson R.K."/>
            <person name="Wing R.A."/>
            <person name="Wolfner M.F."/>
            <person name="Wong A."/>
            <person name="Wong G.K."/>
            <person name="Wu C.I."/>
            <person name="Wu G."/>
            <person name="Yamamoto D."/>
            <person name="Yang H.P."/>
            <person name="Yang S.P."/>
            <person name="Yorke J.A."/>
            <person name="Yoshida K."/>
            <person name="Zdobnov E."/>
            <person name="Zhang P."/>
            <person name="Zhang Y."/>
            <person name="Zimin A.V."/>
            <person name="Baldwin J."/>
            <person name="Abdouelleil A."/>
            <person name="Abdulkadir J."/>
            <person name="Abebe A."/>
            <person name="Abera B."/>
            <person name="Abreu J."/>
            <person name="Acer S.C."/>
            <person name="Aftuck L."/>
            <person name="Alexander A."/>
            <person name="An P."/>
            <person name="Anderson E."/>
            <person name="Anderson S."/>
            <person name="Arachi H."/>
            <person name="Azer M."/>
            <person name="Bachantsang P."/>
            <person name="Barry A."/>
            <person name="Bayul T."/>
            <person name="Berlin A."/>
            <person name="Bessette D."/>
            <person name="Bloom T."/>
            <person name="Blye J."/>
            <person name="Boguslavskiy L."/>
            <person name="Bonnet C."/>
            <person name="Boukhgalter B."/>
            <person name="Bourzgui I."/>
            <person name="Brown A."/>
            <person name="Cahill P."/>
            <person name="Channer S."/>
            <person name="Cheshatsang Y."/>
            <person name="Chuda L."/>
            <person name="Citroen M."/>
            <person name="Collymore A."/>
            <person name="Cooke P."/>
            <person name="Costello M."/>
            <person name="D'Aco K."/>
            <person name="Daza R."/>
            <person name="De Haan G."/>
            <person name="DeGray S."/>
            <person name="DeMaso C."/>
            <person name="Dhargay N."/>
            <person name="Dooley K."/>
            <person name="Dooley E."/>
            <person name="Doricent M."/>
            <person name="Dorje P."/>
            <person name="Dorjee K."/>
            <person name="Dupes A."/>
            <person name="Elong R."/>
            <person name="Falk J."/>
            <person name="Farina A."/>
            <person name="Faro S."/>
            <person name="Ferguson D."/>
            <person name="Fisher S."/>
            <person name="Foley C.D."/>
            <person name="Franke A."/>
            <person name="Friedrich D."/>
            <person name="Gadbois L."/>
            <person name="Gearin G."/>
            <person name="Gearin C.R."/>
            <person name="Giannoukos G."/>
            <person name="Goode T."/>
            <person name="Graham J."/>
            <person name="Grandbois E."/>
            <person name="Grewal S."/>
            <person name="Gyaltsen K."/>
            <person name="Hafez N."/>
            <person name="Hagos B."/>
            <person name="Hall J."/>
            <person name="Henson C."/>
            <person name="Hollinger A."/>
            <person name="Honan T."/>
            <person name="Huard M.D."/>
            <person name="Hughes L."/>
            <person name="Hurhula B."/>
            <person name="Husby M.E."/>
            <person name="Kamat A."/>
            <person name="Kanga B."/>
            <person name="Kashin S."/>
            <person name="Khazanovich D."/>
            <person name="Kisner P."/>
            <person name="Lance K."/>
            <person name="Lara M."/>
            <person name="Lee W."/>
            <person name="Lennon N."/>
            <person name="Letendre F."/>
            <person name="LeVine R."/>
            <person name="Lipovsky A."/>
            <person name="Liu X."/>
            <person name="Liu J."/>
            <person name="Liu S."/>
            <person name="Lokyitsang T."/>
            <person name="Lokyitsang Y."/>
            <person name="Lubonja R."/>
            <person name="Lui A."/>
            <person name="MacDonald P."/>
            <person name="Magnisalis V."/>
            <person name="Maru K."/>
            <person name="Matthews C."/>
            <person name="McCusker W."/>
            <person name="McDonough S."/>
            <person name="Mehta T."/>
            <person name="Meldrim J."/>
            <person name="Meneus L."/>
            <person name="Mihai O."/>
            <person name="Mihalev A."/>
            <person name="Mihova T."/>
            <person name="Mittelman R."/>
            <person name="Mlenga V."/>
            <person name="Montmayeur A."/>
            <person name="Mulrain L."/>
            <person name="Navidi A."/>
            <person name="Naylor J."/>
            <person name="Negash T."/>
            <person name="Nguyen T."/>
            <person name="Nguyen N."/>
            <person name="Nicol R."/>
            <person name="Norbu C."/>
            <person name="Norbu N."/>
            <person name="Novod N."/>
            <person name="O'Neill B."/>
            <person name="Osman S."/>
            <person name="Markiewicz E."/>
            <person name="Oyono O.L."/>
            <person name="Patti C."/>
            <person name="Phunkhang P."/>
            <person name="Pierre F."/>
            <person name="Priest M."/>
            <person name="Raghuraman S."/>
            <person name="Rege F."/>
            <person name="Reyes R."/>
            <person name="Rise C."/>
            <person name="Rogov P."/>
            <person name="Ross K."/>
            <person name="Ryan E."/>
            <person name="Settipalli S."/>
            <person name="Shea T."/>
            <person name="Sherpa N."/>
            <person name="Shi L."/>
            <person name="Shih D."/>
            <person name="Sparrow T."/>
            <person name="Spaulding J."/>
            <person name="Stalker J."/>
            <person name="Stange-Thomann N."/>
            <person name="Stavropoulos S."/>
            <person name="Stone C."/>
            <person name="Strader C."/>
            <person name="Tesfaye S."/>
            <person name="Thomson T."/>
            <person name="Thoulutsang Y."/>
            <person name="Thoulutsang D."/>
            <person name="Topham K."/>
            <person name="Topping I."/>
            <person name="Tsamla T."/>
            <person name="Vassiliev H."/>
            <person name="Vo A."/>
            <person name="Wangchuk T."/>
            <person name="Wangdi T."/>
            <person name="Weiand M."/>
            <person name="Wilkinson J."/>
            <person name="Wilson A."/>
            <person name="Yadav S."/>
            <person name="Young G."/>
            <person name="Yu Q."/>
            <person name="Zembek L."/>
            <person name="Zhong D."/>
            <person name="Zimmer A."/>
            <person name="Zwirko Z."/>
            <person name="Jaffe D.B."/>
            <person name="Alvarez P."/>
            <person name="Brockman W."/>
            <person name="Butler J."/>
            <person name="Chin C."/>
            <person name="Gnerre S."/>
            <person name="Grabherr M."/>
            <person name="Kleber M."/>
            <person name="Mauceli E."/>
            <person name="MacCallum I."/>
        </authorList>
    </citation>
    <scope>NUCLEOTIDE SEQUENCE [LARGE SCALE GENOMIC DNA]</scope>
    <source>
        <strain evidence="3">Rob3c / Tucson 14021-0248.25</strain>
    </source>
</reference>
<dbReference type="Proteomes" id="UP000001292">
    <property type="component" value="Unassembled WGS sequence"/>
</dbReference>
<sequence>MERSRAEWRSSMGAGLESEARRSLEFLDPTPTPFINGSASGFWQRAPRRMTHLPWLGWLPMAGNGARDAIVEVCQLAVSCCSCRGGHRRSRRMGLAARDEHGDE</sequence>
<evidence type="ECO:0000256" key="1">
    <source>
        <dbReference type="SAM" id="MobiDB-lite"/>
    </source>
</evidence>
<protein>
    <submittedName>
        <fullName evidence="2">GM12993</fullName>
    </submittedName>
</protein>
<keyword evidence="3" id="KW-1185">Reference proteome</keyword>
<evidence type="ECO:0000313" key="2">
    <source>
        <dbReference type="EMBL" id="EDW44122.1"/>
    </source>
</evidence>
<organism evidence="3">
    <name type="scientific">Drosophila sechellia</name>
    <name type="common">Fruit fly</name>
    <dbReference type="NCBI Taxonomy" id="7238"/>
    <lineage>
        <taxon>Eukaryota</taxon>
        <taxon>Metazoa</taxon>
        <taxon>Ecdysozoa</taxon>
        <taxon>Arthropoda</taxon>
        <taxon>Hexapoda</taxon>
        <taxon>Insecta</taxon>
        <taxon>Pterygota</taxon>
        <taxon>Neoptera</taxon>
        <taxon>Endopterygota</taxon>
        <taxon>Diptera</taxon>
        <taxon>Brachycera</taxon>
        <taxon>Muscomorpha</taxon>
        <taxon>Ephydroidea</taxon>
        <taxon>Drosophilidae</taxon>
        <taxon>Drosophila</taxon>
        <taxon>Sophophora</taxon>
    </lineage>
</organism>
<dbReference type="EMBL" id="CH686488">
    <property type="protein sequence ID" value="EDW44122.1"/>
    <property type="molecule type" value="Genomic_DNA"/>
</dbReference>
<gene>
    <name evidence="2" type="primary">Dsec\GM12993</name>
    <name evidence="2" type="ORF">Dsec_GM12993</name>
</gene>
<dbReference type="HOGENOM" id="CLU_2252819_0_0_1"/>
<name>B4IQA1_DROSE</name>
<proteinExistence type="predicted"/>